<dbReference type="FunFam" id="3.30.710.10:FF:000020">
    <property type="entry name" value="Potassium voltage-gated channel protein Shaw"/>
    <property type="match status" value="1"/>
</dbReference>
<evidence type="ECO:0000256" key="6">
    <source>
        <dbReference type="ARBA" id="ARBA00022882"/>
    </source>
</evidence>
<comment type="caution">
    <text evidence="13">The sequence shown here is derived from an EMBL/GenBank/DDBJ whole genome shotgun (WGS) entry which is preliminary data.</text>
</comment>
<dbReference type="Pfam" id="PF02214">
    <property type="entry name" value="BTB_2"/>
    <property type="match status" value="1"/>
</dbReference>
<dbReference type="GO" id="GO:0032809">
    <property type="term" value="C:neuronal cell body membrane"/>
    <property type="evidence" value="ECO:0007669"/>
    <property type="project" value="TreeGrafter"/>
</dbReference>
<evidence type="ECO:0000256" key="4">
    <source>
        <dbReference type="ARBA" id="ARBA00022692"/>
    </source>
</evidence>
<evidence type="ECO:0000313" key="14">
    <source>
        <dbReference type="Proteomes" id="UP000076858"/>
    </source>
</evidence>
<gene>
    <name evidence="13" type="ORF">APZ42_028290</name>
</gene>
<keyword evidence="10" id="KW-0472">Membrane</keyword>
<evidence type="ECO:0000256" key="12">
    <source>
        <dbReference type="ARBA" id="ARBA00061303"/>
    </source>
</evidence>
<dbReference type="PRINTS" id="PR01491">
    <property type="entry name" value="KVCHANNEL"/>
</dbReference>
<protein>
    <submittedName>
        <fullName evidence="13">Potassium voltage-gated channel protein Shaw</fullName>
    </submittedName>
</protein>
<evidence type="ECO:0000256" key="11">
    <source>
        <dbReference type="ARBA" id="ARBA00023303"/>
    </source>
</evidence>
<keyword evidence="2" id="KW-0813">Transport</keyword>
<dbReference type="GO" id="GO:0005251">
    <property type="term" value="F:delayed rectifier potassium channel activity"/>
    <property type="evidence" value="ECO:0007669"/>
    <property type="project" value="TreeGrafter"/>
</dbReference>
<dbReference type="AlphaFoldDB" id="A0A0P5WJQ2"/>
<keyword evidence="5" id="KW-0631">Potassium channel</keyword>
<keyword evidence="6" id="KW-0851">Voltage-gated channel</keyword>
<organism evidence="13 14">
    <name type="scientific">Daphnia magna</name>
    <dbReference type="NCBI Taxonomy" id="35525"/>
    <lineage>
        <taxon>Eukaryota</taxon>
        <taxon>Metazoa</taxon>
        <taxon>Ecdysozoa</taxon>
        <taxon>Arthropoda</taxon>
        <taxon>Crustacea</taxon>
        <taxon>Branchiopoda</taxon>
        <taxon>Diplostraca</taxon>
        <taxon>Cladocera</taxon>
        <taxon>Anomopoda</taxon>
        <taxon>Daphniidae</taxon>
        <taxon>Daphnia</taxon>
    </lineage>
</organism>
<keyword evidence="9" id="KW-0406">Ion transport</keyword>
<dbReference type="GO" id="GO:0001508">
    <property type="term" value="P:action potential"/>
    <property type="evidence" value="ECO:0007669"/>
    <property type="project" value="TreeGrafter"/>
</dbReference>
<evidence type="ECO:0000256" key="1">
    <source>
        <dbReference type="ARBA" id="ARBA00004141"/>
    </source>
</evidence>
<reference evidence="13 14" key="1">
    <citation type="submission" date="2016-03" db="EMBL/GenBank/DDBJ databases">
        <title>EvidentialGene: Evidence-directed Construction of Genes on Genomes.</title>
        <authorList>
            <person name="Gilbert D.G."/>
            <person name="Choi J.-H."/>
            <person name="Mockaitis K."/>
            <person name="Colbourne J."/>
            <person name="Pfrender M."/>
        </authorList>
    </citation>
    <scope>NUCLEOTIDE SEQUENCE [LARGE SCALE GENOMIC DNA]</scope>
    <source>
        <strain evidence="13 14">Xinb3</strain>
        <tissue evidence="13">Complete organism</tissue>
    </source>
</reference>
<dbReference type="PRINTS" id="PR01498">
    <property type="entry name" value="SHAWCHANNEL"/>
</dbReference>
<dbReference type="InterPro" id="IPR028325">
    <property type="entry name" value="VG_K_chnl"/>
</dbReference>
<dbReference type="OrthoDB" id="10025005at2759"/>
<dbReference type="InterPro" id="IPR003131">
    <property type="entry name" value="T1-type_BTB"/>
</dbReference>
<dbReference type="CDD" id="cd18416">
    <property type="entry name" value="BTB_Shaw-like"/>
    <property type="match status" value="1"/>
</dbReference>
<dbReference type="EMBL" id="LRGB01002384">
    <property type="protein sequence ID" value="KZS07935.1"/>
    <property type="molecule type" value="Genomic_DNA"/>
</dbReference>
<dbReference type="SUPFAM" id="SSF81324">
    <property type="entry name" value="Voltage-gated potassium channels"/>
    <property type="match status" value="1"/>
</dbReference>
<dbReference type="InterPro" id="IPR027359">
    <property type="entry name" value="Volt_channel_dom_sf"/>
</dbReference>
<evidence type="ECO:0000256" key="2">
    <source>
        <dbReference type="ARBA" id="ARBA00022448"/>
    </source>
</evidence>
<comment type="similarity">
    <text evidence="12">Belongs to the potassium channel family. C (Shaw) (TC 1.A.1.2) subfamily. Shaw sub-subfamily.</text>
</comment>
<evidence type="ECO:0000256" key="5">
    <source>
        <dbReference type="ARBA" id="ARBA00022826"/>
    </source>
</evidence>
<keyword evidence="14" id="KW-1185">Reference proteome</keyword>
<dbReference type="Gene3D" id="1.20.120.350">
    <property type="entry name" value="Voltage-gated potassium channels. Chain C"/>
    <property type="match status" value="1"/>
</dbReference>
<dbReference type="FunFam" id="1.20.120.350:FF:000047">
    <property type="entry name" value="Uncharacterized protein, isoform C"/>
    <property type="match status" value="1"/>
</dbReference>
<dbReference type="InterPro" id="IPR011333">
    <property type="entry name" value="SKP1/BTB/POZ_sf"/>
</dbReference>
<evidence type="ECO:0000256" key="9">
    <source>
        <dbReference type="ARBA" id="ARBA00023065"/>
    </source>
</evidence>
<dbReference type="PANTHER" id="PTHR11537:SF278">
    <property type="entry name" value="SHAW-LIKE, ISOFORM C"/>
    <property type="match status" value="1"/>
</dbReference>
<dbReference type="PRINTS" id="PR00169">
    <property type="entry name" value="KCHANNEL"/>
</dbReference>
<proteinExistence type="inferred from homology"/>
<accession>A0A0P5WJQ2</accession>
<dbReference type="STRING" id="35525.A0A0P5WJQ2"/>
<dbReference type="GO" id="GO:0032590">
    <property type="term" value="C:dendrite membrane"/>
    <property type="evidence" value="ECO:0007669"/>
    <property type="project" value="TreeGrafter"/>
</dbReference>
<dbReference type="InterPro" id="IPR003968">
    <property type="entry name" value="K_chnl_volt-dep_Kv"/>
</dbReference>
<evidence type="ECO:0000256" key="10">
    <source>
        <dbReference type="ARBA" id="ARBA00023136"/>
    </source>
</evidence>
<dbReference type="FunFam" id="1.10.287.70:FF:000002">
    <property type="entry name" value="Potassium voltage-gated channel subfamily a member"/>
    <property type="match status" value="1"/>
</dbReference>
<dbReference type="GO" id="GO:0045211">
    <property type="term" value="C:postsynaptic membrane"/>
    <property type="evidence" value="ECO:0007669"/>
    <property type="project" value="TreeGrafter"/>
</dbReference>
<dbReference type="GO" id="GO:0043679">
    <property type="term" value="C:axon terminus"/>
    <property type="evidence" value="ECO:0007669"/>
    <property type="project" value="TreeGrafter"/>
</dbReference>
<evidence type="ECO:0000256" key="3">
    <source>
        <dbReference type="ARBA" id="ARBA00022538"/>
    </source>
</evidence>
<dbReference type="InterPro" id="IPR003974">
    <property type="entry name" value="K_chnl_volt-dep_Kv3"/>
</dbReference>
<dbReference type="Gene3D" id="1.10.287.70">
    <property type="match status" value="1"/>
</dbReference>
<keyword evidence="3" id="KW-0633">Potassium transport</keyword>
<name>A0A0P5WJQ2_9CRUS</name>
<dbReference type="SUPFAM" id="SSF54695">
    <property type="entry name" value="POZ domain"/>
    <property type="match status" value="1"/>
</dbReference>
<comment type="subcellular location">
    <subcellularLocation>
        <location evidence="1">Membrane</location>
        <topology evidence="1">Multi-pass membrane protein</topology>
    </subcellularLocation>
</comment>
<evidence type="ECO:0000256" key="8">
    <source>
        <dbReference type="ARBA" id="ARBA00022989"/>
    </source>
</evidence>
<keyword evidence="4" id="KW-0812">Transmembrane</keyword>
<dbReference type="GO" id="GO:0008076">
    <property type="term" value="C:voltage-gated potassium channel complex"/>
    <property type="evidence" value="ECO:0007669"/>
    <property type="project" value="InterPro"/>
</dbReference>
<dbReference type="InterPro" id="IPR005821">
    <property type="entry name" value="Ion_trans_dom"/>
</dbReference>
<sequence>MDGENRIILNVGGFRFETYRTTLKKIPATRLSRLTEALANYDPVLNEFFFDRHPGVFAQILNYYRTGKLHYPTNVCGPLFEEELEFWGLDANQVEPCCWMTYTVHRDTQTTLAILDKLDIETDKPSQEEVARRFGYEEAYHKGRLNWWQRMKPKIWSLFDEPYSSNSAKIVGLVSVFFICVSILSFCLKTHPNLRVPVIRNVTIDWSRSALSSPVLDIYHRFRNQHPTRQSNWTTSWTLDKTRTEPHQAFFFVELMCNVWFTLEFTVRFVVCPNKCIFARSLVNIIDLVATLSFYTDILLQELAHHVDNADILEFFSIIRILRLFKLTRHSPGLKILVHTFKASAKELTLLVFFLVLGIVVFASLVYYAERLQANPDNNFKSIPEGLWWAIVTMTTVGYGDMAPKTYVGMFVGALCALAGVLTIALPVPVIVSNFSMFYSHTQARSKLPKKRRSVLPVEQIRRKQQHNRNEGGNAGGLQRRMNAFKHNPPAMLLKDAMAVTFGAAGACNNVNVVSMATAAAGVNKMPGCPSSVASIQPTLPGRPSAAFDFTALGLMAKIIESPPLVTLQVASKSPSSSLACLQPLQDGLQAMARHSPPSQVLMSDIDVEANEVKINGNHLVADAVTEMTSIEAGKDLLIDQPAAPSFS</sequence>
<keyword evidence="7" id="KW-0630">Potassium</keyword>
<dbReference type="SMART" id="SM00225">
    <property type="entry name" value="BTB"/>
    <property type="match status" value="1"/>
</dbReference>
<dbReference type="Gene3D" id="3.30.710.10">
    <property type="entry name" value="Potassium Channel Kv1.1, Chain A"/>
    <property type="match status" value="1"/>
</dbReference>
<keyword evidence="8" id="KW-1133">Transmembrane helix</keyword>
<dbReference type="InterPro" id="IPR000210">
    <property type="entry name" value="BTB/POZ_dom"/>
</dbReference>
<dbReference type="Proteomes" id="UP000076858">
    <property type="component" value="Unassembled WGS sequence"/>
</dbReference>
<evidence type="ECO:0000256" key="7">
    <source>
        <dbReference type="ARBA" id="ARBA00022958"/>
    </source>
</evidence>
<dbReference type="GO" id="GO:0051260">
    <property type="term" value="P:protein homooligomerization"/>
    <property type="evidence" value="ECO:0007669"/>
    <property type="project" value="InterPro"/>
</dbReference>
<dbReference type="Pfam" id="PF00520">
    <property type="entry name" value="Ion_trans"/>
    <property type="match status" value="1"/>
</dbReference>
<dbReference type="PANTHER" id="PTHR11537">
    <property type="entry name" value="VOLTAGE-GATED POTASSIUM CHANNEL"/>
    <property type="match status" value="1"/>
</dbReference>
<dbReference type="GO" id="GO:0042734">
    <property type="term" value="C:presynaptic membrane"/>
    <property type="evidence" value="ECO:0007669"/>
    <property type="project" value="TreeGrafter"/>
</dbReference>
<keyword evidence="11" id="KW-0407">Ion channel</keyword>
<evidence type="ECO:0000313" key="13">
    <source>
        <dbReference type="EMBL" id="KZS07935.1"/>
    </source>
</evidence>